<keyword evidence="11" id="KW-1133">Transmembrane helix</keyword>
<dbReference type="Gene3D" id="3.40.50.2300">
    <property type="match status" value="1"/>
</dbReference>
<feature type="transmembrane region" description="Helical" evidence="11">
    <location>
        <begin position="55"/>
        <end position="73"/>
    </location>
</feature>
<dbReference type="SMART" id="SM00387">
    <property type="entry name" value="HATPase_c"/>
    <property type="match status" value="1"/>
</dbReference>
<dbReference type="CDD" id="cd00130">
    <property type="entry name" value="PAS"/>
    <property type="match status" value="3"/>
</dbReference>
<dbReference type="InterPro" id="IPR001789">
    <property type="entry name" value="Sig_transdc_resp-reg_receiver"/>
</dbReference>
<dbReference type="InterPro" id="IPR011006">
    <property type="entry name" value="CheY-like_superfamily"/>
</dbReference>
<dbReference type="CDD" id="cd00082">
    <property type="entry name" value="HisKA"/>
    <property type="match status" value="1"/>
</dbReference>
<feature type="domain" description="PAC" evidence="15">
    <location>
        <begin position="445"/>
        <end position="499"/>
    </location>
</feature>
<evidence type="ECO:0000256" key="8">
    <source>
        <dbReference type="ARBA" id="ARBA00023012"/>
    </source>
</evidence>
<dbReference type="InterPro" id="IPR000700">
    <property type="entry name" value="PAS-assoc_C"/>
</dbReference>
<feature type="domain" description="PAS" evidence="14">
    <location>
        <begin position="131"/>
        <end position="200"/>
    </location>
</feature>
<dbReference type="SUPFAM" id="SSF55785">
    <property type="entry name" value="PYP-like sensor domain (PAS domain)"/>
    <property type="match status" value="3"/>
</dbReference>
<evidence type="ECO:0000313" key="17">
    <source>
        <dbReference type="Proteomes" id="UP000199058"/>
    </source>
</evidence>
<organism evidence="16 17">
    <name type="scientific">Marinospirillum celere</name>
    <dbReference type="NCBI Taxonomy" id="1122252"/>
    <lineage>
        <taxon>Bacteria</taxon>
        <taxon>Pseudomonadati</taxon>
        <taxon>Pseudomonadota</taxon>
        <taxon>Gammaproteobacteria</taxon>
        <taxon>Oceanospirillales</taxon>
        <taxon>Oceanospirillaceae</taxon>
        <taxon>Marinospirillum</taxon>
    </lineage>
</organism>
<feature type="domain" description="PAS" evidence="14">
    <location>
        <begin position="256"/>
        <end position="334"/>
    </location>
</feature>
<dbReference type="InterPro" id="IPR035965">
    <property type="entry name" value="PAS-like_dom_sf"/>
</dbReference>
<dbReference type="Gene3D" id="1.10.287.130">
    <property type="match status" value="1"/>
</dbReference>
<dbReference type="PROSITE" id="PS50110">
    <property type="entry name" value="RESPONSE_REGULATORY"/>
    <property type="match status" value="1"/>
</dbReference>
<dbReference type="SUPFAM" id="SSF55874">
    <property type="entry name" value="ATPase domain of HSP90 chaperone/DNA topoisomerase II/histidine kinase"/>
    <property type="match status" value="1"/>
</dbReference>
<dbReference type="PROSITE" id="PS50109">
    <property type="entry name" value="HIS_KIN"/>
    <property type="match status" value="1"/>
</dbReference>
<dbReference type="SMART" id="SM00448">
    <property type="entry name" value="REC"/>
    <property type="match status" value="1"/>
</dbReference>
<evidence type="ECO:0000256" key="9">
    <source>
        <dbReference type="PROSITE-ProRule" id="PRU00169"/>
    </source>
</evidence>
<evidence type="ECO:0000256" key="6">
    <source>
        <dbReference type="ARBA" id="ARBA00022777"/>
    </source>
</evidence>
<keyword evidence="10" id="KW-0175">Coiled coil</keyword>
<dbReference type="PANTHER" id="PTHR43065">
    <property type="entry name" value="SENSOR HISTIDINE KINASE"/>
    <property type="match status" value="1"/>
</dbReference>
<proteinExistence type="predicted"/>
<dbReference type="SUPFAM" id="SSF52172">
    <property type="entry name" value="CheY-like"/>
    <property type="match status" value="1"/>
</dbReference>
<evidence type="ECO:0000256" key="3">
    <source>
        <dbReference type="ARBA" id="ARBA00022553"/>
    </source>
</evidence>
<dbReference type="InterPro" id="IPR001610">
    <property type="entry name" value="PAC"/>
</dbReference>
<dbReference type="PROSITE" id="PS50112">
    <property type="entry name" value="PAS"/>
    <property type="match status" value="3"/>
</dbReference>
<feature type="coiled-coil region" evidence="10">
    <location>
        <begin position="107"/>
        <end position="134"/>
    </location>
</feature>
<keyword evidence="8" id="KW-0902">Two-component regulatory system</keyword>
<dbReference type="PRINTS" id="PR00344">
    <property type="entry name" value="BCTRLSENSOR"/>
</dbReference>
<feature type="transmembrane region" description="Helical" evidence="11">
    <location>
        <begin position="85"/>
        <end position="104"/>
    </location>
</feature>
<keyword evidence="6" id="KW-0418">Kinase</keyword>
<evidence type="ECO:0000256" key="1">
    <source>
        <dbReference type="ARBA" id="ARBA00000085"/>
    </source>
</evidence>
<keyword evidence="11" id="KW-0472">Membrane</keyword>
<dbReference type="FunFam" id="3.30.450.20:FF:000099">
    <property type="entry name" value="Sensory box sensor histidine kinase"/>
    <property type="match status" value="1"/>
</dbReference>
<evidence type="ECO:0000256" key="2">
    <source>
        <dbReference type="ARBA" id="ARBA00012438"/>
    </source>
</evidence>
<evidence type="ECO:0000259" key="13">
    <source>
        <dbReference type="PROSITE" id="PS50110"/>
    </source>
</evidence>
<evidence type="ECO:0000259" key="15">
    <source>
        <dbReference type="PROSITE" id="PS50113"/>
    </source>
</evidence>
<evidence type="ECO:0000259" key="12">
    <source>
        <dbReference type="PROSITE" id="PS50109"/>
    </source>
</evidence>
<dbReference type="SMART" id="SM00091">
    <property type="entry name" value="PAS"/>
    <property type="match status" value="3"/>
</dbReference>
<dbReference type="PANTHER" id="PTHR43065:SF46">
    <property type="entry name" value="C4-DICARBOXYLATE TRANSPORT SENSOR PROTEIN DCTB"/>
    <property type="match status" value="1"/>
</dbReference>
<dbReference type="PROSITE" id="PS50113">
    <property type="entry name" value="PAC"/>
    <property type="match status" value="2"/>
</dbReference>
<dbReference type="Pfam" id="PF13188">
    <property type="entry name" value="PAS_8"/>
    <property type="match status" value="1"/>
</dbReference>
<dbReference type="Gene3D" id="3.30.565.10">
    <property type="entry name" value="Histidine kinase-like ATPase, C-terminal domain"/>
    <property type="match status" value="1"/>
</dbReference>
<keyword evidence="4" id="KW-0808">Transferase</keyword>
<dbReference type="InterPro" id="IPR000014">
    <property type="entry name" value="PAS"/>
</dbReference>
<feature type="modified residue" description="4-aspartylphosphate" evidence="9">
    <location>
        <position position="810"/>
    </location>
</feature>
<dbReference type="Pfam" id="PF00072">
    <property type="entry name" value="Response_reg"/>
    <property type="match status" value="1"/>
</dbReference>
<dbReference type="RefSeq" id="WP_091962884.1">
    <property type="nucleotide sequence ID" value="NZ_FOLH01000004.1"/>
</dbReference>
<dbReference type="AlphaFoldDB" id="A0A1I1HSU1"/>
<evidence type="ECO:0000256" key="7">
    <source>
        <dbReference type="ARBA" id="ARBA00022840"/>
    </source>
</evidence>
<feature type="domain" description="Histidine kinase" evidence="12">
    <location>
        <begin position="512"/>
        <end position="735"/>
    </location>
</feature>
<dbReference type="Pfam" id="PF08447">
    <property type="entry name" value="PAS_3"/>
    <property type="match status" value="1"/>
</dbReference>
<keyword evidence="3 9" id="KW-0597">Phosphoprotein</keyword>
<dbReference type="NCBIfam" id="TIGR00229">
    <property type="entry name" value="sensory_box"/>
    <property type="match status" value="3"/>
</dbReference>
<sequence>MSPHQSSQQLLSILMLLTFMALILFSEPLTQLGFAHGFLYVPLLLLVHRLQQEHWIWPTTLVTLGLVVLGYFLSPPPPEGFAHVYVLANRLLSCLVLLATGYLLKQIHDHGQEQKRQQEELEAAIKEAQETREYFLSLAETLPISIWTASPDGRIDYTSPQMIQTAGISKQELMENWISYLHPDDQEKTAAAWSEALKYGHSYEVEHRFRQPDGNYSWYLLQAQPIKDEQGKIKSWLGSSVDISNQKQLMREKDQLVSRLNAVLESISDGFFTLDKNLHFTYVNSTAAETLGVNASALLHQAFVDQPLVYKNPEVIPRIQQTRATGLSNTFEQQIATGDWYLVSLYPFNDGVSVYFRNITKEHQAQQELNLLRTAVSRLNDVIIITEAEPISYPGPKIVYVNDAFERITGYSREEALGKSPRFLQGPNTDPIEVKRMGDALRLWQPVSGQLLNYKKNGEEFWFDLNIVPLANDKGWYTHWVAVERDITDQKQIQLQLSHAQRMESIGQLTGGIAHDFNNLLTVISGNTELLDEQLADQPRLQALAKTAVLAAERGAQLTRSLLTFARKQTLKPQTIQVNQLILDMQALINSSLGERYQLEVNLKDDLWLAGIDPSQLENTLLNLIINARDASPLGGKITLETRNVYLDSHYAQLNPEVTPGDYVAMLVTDEGSGIHPDILSKIFDPFFTTKDKTRGTGLGLSMAFGFIKQSGGHLTVNSKPGEGSCFSVFIPRATSQEQTVADLPPVTLPENADTQGQETLLVVEDNALVRNFAASQLKAAGYRVTTAENGEQALALFQKGDTFDLLFTDVIMPGQLNGLQLAEAALELQPGLPVIFTSGYTENALVDAAASGIGIDLLNKPYHRQELLERIQDALKKAQYKAKQDD</sequence>
<evidence type="ECO:0000256" key="5">
    <source>
        <dbReference type="ARBA" id="ARBA00022741"/>
    </source>
</evidence>
<dbReference type="EMBL" id="FOLH01000004">
    <property type="protein sequence ID" value="SFC27199.1"/>
    <property type="molecule type" value="Genomic_DNA"/>
</dbReference>
<keyword evidence="11" id="KW-0812">Transmembrane</keyword>
<dbReference type="EC" id="2.7.13.3" evidence="2"/>
<comment type="catalytic activity">
    <reaction evidence="1">
        <text>ATP + protein L-histidine = ADP + protein N-phospho-L-histidine.</text>
        <dbReference type="EC" id="2.7.13.3"/>
    </reaction>
</comment>
<name>A0A1I1HSU1_9GAMM</name>
<dbReference type="SMART" id="SM00388">
    <property type="entry name" value="HisKA"/>
    <property type="match status" value="1"/>
</dbReference>
<evidence type="ECO:0000256" key="10">
    <source>
        <dbReference type="SAM" id="Coils"/>
    </source>
</evidence>
<keyword evidence="5" id="KW-0547">Nucleotide-binding</keyword>
<dbReference type="InterPro" id="IPR004358">
    <property type="entry name" value="Sig_transdc_His_kin-like_C"/>
</dbReference>
<feature type="domain" description="Response regulatory" evidence="13">
    <location>
        <begin position="760"/>
        <end position="876"/>
    </location>
</feature>
<evidence type="ECO:0000313" key="16">
    <source>
        <dbReference type="EMBL" id="SFC27199.1"/>
    </source>
</evidence>
<dbReference type="Pfam" id="PF02518">
    <property type="entry name" value="HATPase_c"/>
    <property type="match status" value="1"/>
</dbReference>
<gene>
    <name evidence="16" type="ORF">SAMN05660443_2014</name>
</gene>
<evidence type="ECO:0000259" key="14">
    <source>
        <dbReference type="PROSITE" id="PS50112"/>
    </source>
</evidence>
<dbReference type="STRING" id="1122252.SAMN05660443_2014"/>
<dbReference type="OrthoDB" id="9772100at2"/>
<dbReference type="GO" id="GO:0000155">
    <property type="term" value="F:phosphorelay sensor kinase activity"/>
    <property type="evidence" value="ECO:0007669"/>
    <property type="project" value="InterPro"/>
</dbReference>
<dbReference type="InterPro" id="IPR003661">
    <property type="entry name" value="HisK_dim/P_dom"/>
</dbReference>
<dbReference type="InterPro" id="IPR036890">
    <property type="entry name" value="HATPase_C_sf"/>
</dbReference>
<feature type="domain" description="PAC" evidence="15">
    <location>
        <begin position="203"/>
        <end position="255"/>
    </location>
</feature>
<dbReference type="Pfam" id="PF13426">
    <property type="entry name" value="PAS_9"/>
    <property type="match status" value="1"/>
</dbReference>
<feature type="domain" description="PAS" evidence="14">
    <location>
        <begin position="368"/>
        <end position="420"/>
    </location>
</feature>
<dbReference type="InterPro" id="IPR013655">
    <property type="entry name" value="PAS_fold_3"/>
</dbReference>
<dbReference type="SMART" id="SM00086">
    <property type="entry name" value="PAC"/>
    <property type="match status" value="2"/>
</dbReference>
<dbReference type="Gene3D" id="3.30.450.20">
    <property type="entry name" value="PAS domain"/>
    <property type="match status" value="3"/>
</dbReference>
<protein>
    <recommendedName>
        <fullName evidence="2">histidine kinase</fullName>
        <ecNumber evidence="2">2.7.13.3</ecNumber>
    </recommendedName>
</protein>
<accession>A0A1I1HSU1</accession>
<feature type="transmembrane region" description="Helical" evidence="11">
    <location>
        <begin position="6"/>
        <end position="25"/>
    </location>
</feature>
<dbReference type="Proteomes" id="UP000199058">
    <property type="component" value="Unassembled WGS sequence"/>
</dbReference>
<dbReference type="GO" id="GO:0005524">
    <property type="term" value="F:ATP binding"/>
    <property type="evidence" value="ECO:0007669"/>
    <property type="project" value="UniProtKB-KW"/>
</dbReference>
<dbReference type="InterPro" id="IPR036097">
    <property type="entry name" value="HisK_dim/P_sf"/>
</dbReference>
<dbReference type="InterPro" id="IPR003594">
    <property type="entry name" value="HATPase_dom"/>
</dbReference>
<dbReference type="InterPro" id="IPR005467">
    <property type="entry name" value="His_kinase_dom"/>
</dbReference>
<evidence type="ECO:0000256" key="11">
    <source>
        <dbReference type="SAM" id="Phobius"/>
    </source>
</evidence>
<evidence type="ECO:0000256" key="4">
    <source>
        <dbReference type="ARBA" id="ARBA00022679"/>
    </source>
</evidence>
<dbReference type="Pfam" id="PF00512">
    <property type="entry name" value="HisKA"/>
    <property type="match status" value="1"/>
</dbReference>
<reference evidence="16 17" key="1">
    <citation type="submission" date="2016-10" db="EMBL/GenBank/DDBJ databases">
        <authorList>
            <person name="de Groot N.N."/>
        </authorList>
    </citation>
    <scope>NUCLEOTIDE SEQUENCE [LARGE SCALE GENOMIC DNA]</scope>
    <source>
        <strain evidence="16 17">DSM 18438</strain>
    </source>
</reference>
<dbReference type="SUPFAM" id="SSF47384">
    <property type="entry name" value="Homodimeric domain of signal transducing histidine kinase"/>
    <property type="match status" value="1"/>
</dbReference>
<keyword evidence="17" id="KW-1185">Reference proteome</keyword>
<keyword evidence="7" id="KW-0067">ATP-binding</keyword>